<name>A0A0E9WRA2_ANGAN</name>
<sequence length="43" mass="4914">MGRGWRNTLAVWILQDHTALGSILTPKDKMSAYCSQPYRNGIY</sequence>
<protein>
    <submittedName>
        <fullName evidence="1">Uncharacterized protein</fullName>
    </submittedName>
</protein>
<accession>A0A0E9WRA2</accession>
<reference evidence="1" key="2">
    <citation type="journal article" date="2015" name="Fish Shellfish Immunol.">
        <title>Early steps in the European eel (Anguilla anguilla)-Vibrio vulnificus interaction in the gills: Role of the RtxA13 toxin.</title>
        <authorList>
            <person name="Callol A."/>
            <person name="Pajuelo D."/>
            <person name="Ebbesson L."/>
            <person name="Teles M."/>
            <person name="MacKenzie S."/>
            <person name="Amaro C."/>
        </authorList>
    </citation>
    <scope>NUCLEOTIDE SEQUENCE</scope>
</reference>
<dbReference type="EMBL" id="GBXM01015685">
    <property type="protein sequence ID" value="JAH92892.1"/>
    <property type="molecule type" value="Transcribed_RNA"/>
</dbReference>
<proteinExistence type="predicted"/>
<reference evidence="1" key="1">
    <citation type="submission" date="2014-11" db="EMBL/GenBank/DDBJ databases">
        <authorList>
            <person name="Amaro Gonzalez C."/>
        </authorList>
    </citation>
    <scope>NUCLEOTIDE SEQUENCE</scope>
</reference>
<organism evidence="1">
    <name type="scientific">Anguilla anguilla</name>
    <name type="common">European freshwater eel</name>
    <name type="synonym">Muraena anguilla</name>
    <dbReference type="NCBI Taxonomy" id="7936"/>
    <lineage>
        <taxon>Eukaryota</taxon>
        <taxon>Metazoa</taxon>
        <taxon>Chordata</taxon>
        <taxon>Craniata</taxon>
        <taxon>Vertebrata</taxon>
        <taxon>Euteleostomi</taxon>
        <taxon>Actinopterygii</taxon>
        <taxon>Neopterygii</taxon>
        <taxon>Teleostei</taxon>
        <taxon>Anguilliformes</taxon>
        <taxon>Anguillidae</taxon>
        <taxon>Anguilla</taxon>
    </lineage>
</organism>
<dbReference type="AlphaFoldDB" id="A0A0E9WRA2"/>
<evidence type="ECO:0000313" key="1">
    <source>
        <dbReference type="EMBL" id="JAH92892.1"/>
    </source>
</evidence>